<dbReference type="RefSeq" id="WP_191731042.1">
    <property type="nucleotide sequence ID" value="NZ_JACSPT010000012.1"/>
</dbReference>
<sequence>MKTKPVAVRIPLALATALERQAEREAVTVADVIRHTLAKSQSSNKDQLLEKLVDIETQVKLLHRGQNQIISKLNEFDSENGENA</sequence>
<evidence type="ECO:0000313" key="2">
    <source>
        <dbReference type="Proteomes" id="UP000621930"/>
    </source>
</evidence>
<name>A0ABR8VYA8_9GAMM</name>
<comment type="caution">
    <text evidence="1">The sequence shown here is derived from an EMBL/GenBank/DDBJ whole genome shotgun (WGS) entry which is preliminary data.</text>
</comment>
<gene>
    <name evidence="1" type="ORF">H9629_10400</name>
</gene>
<accession>A0ABR8VYA8</accession>
<dbReference type="Proteomes" id="UP000621930">
    <property type="component" value="Unassembled WGS sequence"/>
</dbReference>
<evidence type="ECO:0008006" key="3">
    <source>
        <dbReference type="Google" id="ProtNLM"/>
    </source>
</evidence>
<protein>
    <recommendedName>
        <fullName evidence="3">Arc-like DNA binding domain-containing protein</fullName>
    </recommendedName>
</protein>
<proteinExistence type="predicted"/>
<dbReference type="EMBL" id="JACSPT010000012">
    <property type="protein sequence ID" value="MBD8009747.1"/>
    <property type="molecule type" value="Genomic_DNA"/>
</dbReference>
<evidence type="ECO:0000313" key="1">
    <source>
        <dbReference type="EMBL" id="MBD8009747.1"/>
    </source>
</evidence>
<reference evidence="1 2" key="1">
    <citation type="submission" date="2020-08" db="EMBL/GenBank/DDBJ databases">
        <title>A Genomic Blueprint of the Chicken Gut Microbiome.</title>
        <authorList>
            <person name="Gilroy R."/>
            <person name="Ravi A."/>
            <person name="Getino M."/>
            <person name="Pursley I."/>
            <person name="Horton D.L."/>
            <person name="Alikhan N.-F."/>
            <person name="Baker D."/>
            <person name="Gharbi K."/>
            <person name="Hall N."/>
            <person name="Watson M."/>
            <person name="Adriaenssens E.M."/>
            <person name="Foster-Nyarko E."/>
            <person name="Jarju S."/>
            <person name="Secka A."/>
            <person name="Antonio M."/>
            <person name="Oren A."/>
            <person name="Chaudhuri R."/>
            <person name="La Ragione R.M."/>
            <person name="Hildebrand F."/>
            <person name="Pallen M.J."/>
        </authorList>
    </citation>
    <scope>NUCLEOTIDE SEQUENCE [LARGE SCALE GENOMIC DNA]</scope>
    <source>
        <strain evidence="1 2">Sa1BUA6</strain>
    </source>
</reference>
<organism evidence="1 2">
    <name type="scientific">Acinetobacter pecorum</name>
    <dbReference type="NCBI Taxonomy" id="2762215"/>
    <lineage>
        <taxon>Bacteria</taxon>
        <taxon>Pseudomonadati</taxon>
        <taxon>Pseudomonadota</taxon>
        <taxon>Gammaproteobacteria</taxon>
        <taxon>Moraxellales</taxon>
        <taxon>Moraxellaceae</taxon>
        <taxon>Acinetobacter</taxon>
    </lineage>
</organism>
<keyword evidence="2" id="KW-1185">Reference proteome</keyword>